<dbReference type="AlphaFoldDB" id="A0A0A9DXE3"/>
<reference evidence="1" key="2">
    <citation type="journal article" date="2015" name="Data Brief">
        <title>Shoot transcriptome of the giant reed, Arundo donax.</title>
        <authorList>
            <person name="Barrero R.A."/>
            <person name="Guerrero F.D."/>
            <person name="Moolhuijzen P."/>
            <person name="Goolsby J.A."/>
            <person name="Tidwell J."/>
            <person name="Bellgard S.E."/>
            <person name="Bellgard M.I."/>
        </authorList>
    </citation>
    <scope>NUCLEOTIDE SEQUENCE</scope>
    <source>
        <tissue evidence="1">Shoot tissue taken approximately 20 cm above the soil surface</tissue>
    </source>
</reference>
<evidence type="ECO:0000313" key="1">
    <source>
        <dbReference type="EMBL" id="JAD93219.1"/>
    </source>
</evidence>
<protein>
    <submittedName>
        <fullName evidence="1">Uncharacterized protein</fullName>
    </submittedName>
</protein>
<accession>A0A0A9DXE3</accession>
<sequence length="62" mass="7253">MQRIHKPMPEPSTATPQAISSRYTIQDCQMVWRLWKKSQSLDDKSIARRSYVSGEQDLVFLL</sequence>
<dbReference type="EMBL" id="GBRH01204676">
    <property type="protein sequence ID" value="JAD93219.1"/>
    <property type="molecule type" value="Transcribed_RNA"/>
</dbReference>
<name>A0A0A9DXE3_ARUDO</name>
<organism evidence="1">
    <name type="scientific">Arundo donax</name>
    <name type="common">Giant reed</name>
    <name type="synonym">Donax arundinaceus</name>
    <dbReference type="NCBI Taxonomy" id="35708"/>
    <lineage>
        <taxon>Eukaryota</taxon>
        <taxon>Viridiplantae</taxon>
        <taxon>Streptophyta</taxon>
        <taxon>Embryophyta</taxon>
        <taxon>Tracheophyta</taxon>
        <taxon>Spermatophyta</taxon>
        <taxon>Magnoliopsida</taxon>
        <taxon>Liliopsida</taxon>
        <taxon>Poales</taxon>
        <taxon>Poaceae</taxon>
        <taxon>PACMAD clade</taxon>
        <taxon>Arundinoideae</taxon>
        <taxon>Arundineae</taxon>
        <taxon>Arundo</taxon>
    </lineage>
</organism>
<reference evidence="1" key="1">
    <citation type="submission" date="2014-09" db="EMBL/GenBank/DDBJ databases">
        <authorList>
            <person name="Magalhaes I.L.F."/>
            <person name="Oliveira U."/>
            <person name="Santos F.R."/>
            <person name="Vidigal T.H.D.A."/>
            <person name="Brescovit A.D."/>
            <person name="Santos A.J."/>
        </authorList>
    </citation>
    <scope>NUCLEOTIDE SEQUENCE</scope>
    <source>
        <tissue evidence="1">Shoot tissue taken approximately 20 cm above the soil surface</tissue>
    </source>
</reference>
<proteinExistence type="predicted"/>